<feature type="region of interest" description="Disordered" evidence="1">
    <location>
        <begin position="1"/>
        <end position="37"/>
    </location>
</feature>
<keyword evidence="3" id="KW-1185">Reference proteome</keyword>
<evidence type="ECO:0000313" key="2">
    <source>
        <dbReference type="EMBL" id="KAJ8336543.1"/>
    </source>
</evidence>
<comment type="caution">
    <text evidence="2">The sequence shown here is derived from an EMBL/GenBank/DDBJ whole genome shotgun (WGS) entry which is preliminary data.</text>
</comment>
<evidence type="ECO:0000313" key="3">
    <source>
        <dbReference type="Proteomes" id="UP001152622"/>
    </source>
</evidence>
<gene>
    <name evidence="2" type="ORF">SKAU_G00377630</name>
</gene>
<feature type="compositionally biased region" description="Low complexity" evidence="1">
    <location>
        <begin position="15"/>
        <end position="24"/>
    </location>
</feature>
<reference evidence="2" key="1">
    <citation type="journal article" date="2023" name="Science">
        <title>Genome structures resolve the early diversification of teleost fishes.</title>
        <authorList>
            <person name="Parey E."/>
            <person name="Louis A."/>
            <person name="Montfort J."/>
            <person name="Bouchez O."/>
            <person name="Roques C."/>
            <person name="Iampietro C."/>
            <person name="Lluch J."/>
            <person name="Castinel A."/>
            <person name="Donnadieu C."/>
            <person name="Desvignes T."/>
            <person name="Floi Bucao C."/>
            <person name="Jouanno E."/>
            <person name="Wen M."/>
            <person name="Mejri S."/>
            <person name="Dirks R."/>
            <person name="Jansen H."/>
            <person name="Henkel C."/>
            <person name="Chen W.J."/>
            <person name="Zahm M."/>
            <person name="Cabau C."/>
            <person name="Klopp C."/>
            <person name="Thompson A.W."/>
            <person name="Robinson-Rechavi M."/>
            <person name="Braasch I."/>
            <person name="Lecointre G."/>
            <person name="Bobe J."/>
            <person name="Postlethwait J.H."/>
            <person name="Berthelot C."/>
            <person name="Roest Crollius H."/>
            <person name="Guiguen Y."/>
        </authorList>
    </citation>
    <scope>NUCLEOTIDE SEQUENCE</scope>
    <source>
        <strain evidence="2">WJC10195</strain>
    </source>
</reference>
<organism evidence="2 3">
    <name type="scientific">Synaphobranchus kaupii</name>
    <name type="common">Kaup's arrowtooth eel</name>
    <dbReference type="NCBI Taxonomy" id="118154"/>
    <lineage>
        <taxon>Eukaryota</taxon>
        <taxon>Metazoa</taxon>
        <taxon>Chordata</taxon>
        <taxon>Craniata</taxon>
        <taxon>Vertebrata</taxon>
        <taxon>Euteleostomi</taxon>
        <taxon>Actinopterygii</taxon>
        <taxon>Neopterygii</taxon>
        <taxon>Teleostei</taxon>
        <taxon>Anguilliformes</taxon>
        <taxon>Synaphobranchidae</taxon>
        <taxon>Synaphobranchus</taxon>
    </lineage>
</organism>
<accession>A0A9Q1ED20</accession>
<dbReference type="Proteomes" id="UP001152622">
    <property type="component" value="Chromosome 19"/>
</dbReference>
<name>A0A9Q1ED20_SYNKA</name>
<evidence type="ECO:0000256" key="1">
    <source>
        <dbReference type="SAM" id="MobiDB-lite"/>
    </source>
</evidence>
<sequence>MGHGGSSHHTDSSTHTDNSSHTGNVTGGGDGSSVSVGDVTIGAMSRSVLRSAMGQPGQISNIAQQDGVRVSNMTGRNLRAYYSKKPIEGEDFTKKNSSGTLMYNEDTDVEYELLPPKSYKNCISDVAVYIKVYYEDTKIVKETLHISSLDPVFFRDDDADDDDDDGKCRLTSCGEIRVI</sequence>
<dbReference type="AlphaFoldDB" id="A0A9Q1ED20"/>
<protein>
    <submittedName>
        <fullName evidence="2">Uncharacterized protein</fullName>
    </submittedName>
</protein>
<proteinExistence type="predicted"/>
<dbReference type="EMBL" id="JAINUF010000019">
    <property type="protein sequence ID" value="KAJ8336543.1"/>
    <property type="molecule type" value="Genomic_DNA"/>
</dbReference>